<dbReference type="EMBL" id="JAAVJR010000004">
    <property type="protein sequence ID" value="NJW53120.1"/>
    <property type="molecule type" value="Genomic_DNA"/>
</dbReference>
<protein>
    <recommendedName>
        <fullName evidence="3">Lipoprotein</fullName>
    </recommendedName>
</protein>
<evidence type="ECO:0000313" key="1">
    <source>
        <dbReference type="EMBL" id="NJW53120.1"/>
    </source>
</evidence>
<reference evidence="1 2" key="1">
    <citation type="submission" date="2020-03" db="EMBL/GenBank/DDBJ databases">
        <title>Salinimicrobium sp. nov, isolated from SCS.</title>
        <authorList>
            <person name="Cao W.R."/>
        </authorList>
    </citation>
    <scope>NUCLEOTIDE SEQUENCE [LARGE SCALE GENOMIC DNA]</scope>
    <source>
        <strain evidence="2">J15B91</strain>
    </source>
</reference>
<comment type="caution">
    <text evidence="1">The sequence shown here is derived from an EMBL/GenBank/DDBJ whole genome shotgun (WGS) entry which is preliminary data.</text>
</comment>
<gene>
    <name evidence="1" type="ORF">HC175_09320</name>
</gene>
<evidence type="ECO:0000313" key="2">
    <source>
        <dbReference type="Proteomes" id="UP000703674"/>
    </source>
</evidence>
<name>A0ABX1CXW6_9FLAO</name>
<proteinExistence type="predicted"/>
<dbReference type="Proteomes" id="UP000703674">
    <property type="component" value="Unassembled WGS sequence"/>
</dbReference>
<dbReference type="RefSeq" id="WP_168138217.1">
    <property type="nucleotide sequence ID" value="NZ_JAAVJR010000004.1"/>
</dbReference>
<organism evidence="1 2">
    <name type="scientific">Salinimicrobium oceani</name>
    <dbReference type="NCBI Taxonomy" id="2722702"/>
    <lineage>
        <taxon>Bacteria</taxon>
        <taxon>Pseudomonadati</taxon>
        <taxon>Bacteroidota</taxon>
        <taxon>Flavobacteriia</taxon>
        <taxon>Flavobacteriales</taxon>
        <taxon>Flavobacteriaceae</taxon>
        <taxon>Salinimicrobium</taxon>
    </lineage>
</organism>
<evidence type="ECO:0008006" key="3">
    <source>
        <dbReference type="Google" id="ProtNLM"/>
    </source>
</evidence>
<accession>A0ABX1CXW6</accession>
<sequence>MVEPEEPEIPEQIEDEFHYIALRNDGTLFSIGDQTGKVSVTGKIPGIEFNTLFNSVTTSSSKTFIYEHYFDPPRGIIYVFEPSTETTTSVTLEFPEEFVQNTALVSLDWDEDRQNLLGFARQNFEEANNQQAFKLVRIDPENFKITTLEIDLYAQGYENVFSTTLINQKLYAVASKNDKWTSADLLEIDLEQKTINALPKNGITTSLINIGSGNDLTKIFGFTPVANSNLMAEVRPVIYNLNDKTSSELTAVPRISTLNPAHKTFFHQEKGEFVELVGADNTKSIFTYQPSTGDYSLLKTKSPNDLSSLVSIIGAVKI</sequence>
<keyword evidence="2" id="KW-1185">Reference proteome</keyword>